<dbReference type="EMBL" id="JANIIK010000109">
    <property type="protein sequence ID" value="KAJ3598142.1"/>
    <property type="molecule type" value="Genomic_DNA"/>
</dbReference>
<feature type="domain" description="Protein kinase" evidence="9">
    <location>
        <begin position="55"/>
        <end position="312"/>
    </location>
</feature>
<evidence type="ECO:0000256" key="5">
    <source>
        <dbReference type="ARBA" id="ARBA00022777"/>
    </source>
</evidence>
<dbReference type="SUPFAM" id="SSF56112">
    <property type="entry name" value="Protein kinase-like (PK-like)"/>
    <property type="match status" value="1"/>
</dbReference>
<dbReference type="Pfam" id="PF00069">
    <property type="entry name" value="Pkinase"/>
    <property type="match status" value="1"/>
</dbReference>
<comment type="similarity">
    <text evidence="8">Belongs to the protein kinase superfamily.</text>
</comment>
<dbReference type="PROSITE" id="PS51285">
    <property type="entry name" value="AGC_KINASE_CTER"/>
    <property type="match status" value="1"/>
</dbReference>
<dbReference type="PANTHER" id="PTHR24351">
    <property type="entry name" value="RIBOSOMAL PROTEIN S6 KINASE"/>
    <property type="match status" value="1"/>
</dbReference>
<protein>
    <submittedName>
        <fullName evidence="11">Uncharacterized protein</fullName>
    </submittedName>
</protein>
<evidence type="ECO:0000256" key="8">
    <source>
        <dbReference type="RuleBase" id="RU000304"/>
    </source>
</evidence>
<dbReference type="GO" id="GO:0005524">
    <property type="term" value="F:ATP binding"/>
    <property type="evidence" value="ECO:0007669"/>
    <property type="project" value="UniProtKB-UniRule"/>
</dbReference>
<reference evidence="11" key="1">
    <citation type="submission" date="2022-07" db="EMBL/GenBank/DDBJ databases">
        <title>Chromosome-level genome of Muraenolepis orangiensis.</title>
        <authorList>
            <person name="Kim J."/>
        </authorList>
    </citation>
    <scope>NUCLEOTIDE SEQUENCE</scope>
    <source>
        <strain evidence="11">KU_S4_2022</strain>
        <tissue evidence="11">Muscle</tissue>
    </source>
</reference>
<keyword evidence="12" id="KW-1185">Reference proteome</keyword>
<evidence type="ECO:0000256" key="1">
    <source>
        <dbReference type="ARBA" id="ARBA00022527"/>
    </source>
</evidence>
<dbReference type="InterPro" id="IPR000719">
    <property type="entry name" value="Prot_kinase_dom"/>
</dbReference>
<dbReference type="InterPro" id="IPR017892">
    <property type="entry name" value="Pkinase_C"/>
</dbReference>
<sequence>MTLTRGPRQMTYARMRALMSYFSGLLKAKKVGFSDFMHKLVSNHQLFRKMKPIDFDYLKCIGKGSFGKVLLAKHRTSGGCYAVKVLRKNVILKRKEQTHVMVERSVLLKGLQHPFLVGLHFSFQTTNLLYFVLDYVNGGDLFYHLRKDGSFPEPRAAFYAAEMATALGYLHSLDIVYRDMKPENILLDSEGHVMLTDFGLCKEGVAMDGTMHTFCGTPEYLAPEVLQGHTYGPTVDWWGLGTVLFEMLYGLPPFYSCSREEMFEQIVHAPLTLAGGVSPAAQSLLTGLLERDCSKRLGRNDDLAEMQDHAFFMSINWEDLLGRRITPPFIPDVVGPCDVRYVDSEFTSQPVPASVGVNDRWQGGGANDTFLGFSYMPPVDYVEAEALT</sequence>
<dbReference type="PROSITE" id="PS50011">
    <property type="entry name" value="PROTEIN_KINASE_DOM"/>
    <property type="match status" value="1"/>
</dbReference>
<keyword evidence="2" id="KW-0597">Phosphoprotein</keyword>
<dbReference type="InterPro" id="IPR000961">
    <property type="entry name" value="AGC-kinase_C"/>
</dbReference>
<evidence type="ECO:0000259" key="9">
    <source>
        <dbReference type="PROSITE" id="PS50011"/>
    </source>
</evidence>
<evidence type="ECO:0000256" key="2">
    <source>
        <dbReference type="ARBA" id="ARBA00022553"/>
    </source>
</evidence>
<evidence type="ECO:0000256" key="3">
    <source>
        <dbReference type="ARBA" id="ARBA00022679"/>
    </source>
</evidence>
<evidence type="ECO:0000313" key="12">
    <source>
        <dbReference type="Proteomes" id="UP001148018"/>
    </source>
</evidence>
<keyword evidence="5" id="KW-0418">Kinase</keyword>
<dbReference type="FunFam" id="3.30.200.20:FF:000103">
    <property type="entry name" value="Protein kinase C"/>
    <property type="match status" value="1"/>
</dbReference>
<dbReference type="InterPro" id="IPR011009">
    <property type="entry name" value="Kinase-like_dom_sf"/>
</dbReference>
<evidence type="ECO:0000256" key="7">
    <source>
        <dbReference type="PROSITE-ProRule" id="PRU10141"/>
    </source>
</evidence>
<dbReference type="Gene3D" id="3.30.200.20">
    <property type="entry name" value="Phosphorylase Kinase, domain 1"/>
    <property type="match status" value="1"/>
</dbReference>
<evidence type="ECO:0000259" key="10">
    <source>
        <dbReference type="PROSITE" id="PS51285"/>
    </source>
</evidence>
<dbReference type="PROSITE" id="PS00108">
    <property type="entry name" value="PROTEIN_KINASE_ST"/>
    <property type="match status" value="1"/>
</dbReference>
<dbReference type="FunFam" id="1.10.510.10:FF:000008">
    <property type="entry name" value="Non-specific serine/threonine protein kinase"/>
    <property type="match status" value="1"/>
</dbReference>
<proteinExistence type="inferred from homology"/>
<organism evidence="11 12">
    <name type="scientific">Muraenolepis orangiensis</name>
    <name type="common">Patagonian moray cod</name>
    <dbReference type="NCBI Taxonomy" id="630683"/>
    <lineage>
        <taxon>Eukaryota</taxon>
        <taxon>Metazoa</taxon>
        <taxon>Chordata</taxon>
        <taxon>Craniata</taxon>
        <taxon>Vertebrata</taxon>
        <taxon>Euteleostomi</taxon>
        <taxon>Actinopterygii</taxon>
        <taxon>Neopterygii</taxon>
        <taxon>Teleostei</taxon>
        <taxon>Neoteleostei</taxon>
        <taxon>Acanthomorphata</taxon>
        <taxon>Zeiogadaria</taxon>
        <taxon>Gadariae</taxon>
        <taxon>Gadiformes</taxon>
        <taxon>Muraenolepidoidei</taxon>
        <taxon>Muraenolepididae</taxon>
        <taxon>Muraenolepis</taxon>
    </lineage>
</organism>
<dbReference type="InterPro" id="IPR008271">
    <property type="entry name" value="Ser/Thr_kinase_AS"/>
</dbReference>
<dbReference type="AlphaFoldDB" id="A0A9Q0E4Z3"/>
<accession>A0A9Q0E4Z3</accession>
<feature type="binding site" evidence="7">
    <location>
        <position position="93"/>
    </location>
    <ligand>
        <name>ATP</name>
        <dbReference type="ChEBI" id="CHEBI:30616"/>
    </ligand>
</feature>
<dbReference type="PROSITE" id="PS00107">
    <property type="entry name" value="PROTEIN_KINASE_ATP"/>
    <property type="match status" value="1"/>
</dbReference>
<dbReference type="GO" id="GO:0004674">
    <property type="term" value="F:protein serine/threonine kinase activity"/>
    <property type="evidence" value="ECO:0007669"/>
    <property type="project" value="UniProtKB-KW"/>
</dbReference>
<dbReference type="Pfam" id="PF00433">
    <property type="entry name" value="Pkinase_C"/>
    <property type="match status" value="1"/>
</dbReference>
<evidence type="ECO:0000256" key="4">
    <source>
        <dbReference type="ARBA" id="ARBA00022741"/>
    </source>
</evidence>
<gene>
    <name evidence="11" type="ORF">NHX12_001656</name>
</gene>
<dbReference type="SMART" id="SM00133">
    <property type="entry name" value="S_TK_X"/>
    <property type="match status" value="1"/>
</dbReference>
<comment type="caution">
    <text evidence="11">The sequence shown here is derived from an EMBL/GenBank/DDBJ whole genome shotgun (WGS) entry which is preliminary data.</text>
</comment>
<dbReference type="InterPro" id="IPR017441">
    <property type="entry name" value="Protein_kinase_ATP_BS"/>
</dbReference>
<keyword evidence="1 8" id="KW-0723">Serine/threonine-protein kinase</keyword>
<keyword evidence="4 7" id="KW-0547">Nucleotide-binding</keyword>
<evidence type="ECO:0000256" key="6">
    <source>
        <dbReference type="ARBA" id="ARBA00022840"/>
    </source>
</evidence>
<dbReference type="OrthoDB" id="63267at2759"/>
<dbReference type="Proteomes" id="UP001148018">
    <property type="component" value="Unassembled WGS sequence"/>
</dbReference>
<name>A0A9Q0E4Z3_9TELE</name>
<keyword evidence="3" id="KW-0808">Transferase</keyword>
<feature type="domain" description="AGC-kinase C-terminal" evidence="10">
    <location>
        <begin position="313"/>
        <end position="385"/>
    </location>
</feature>
<evidence type="ECO:0000313" key="11">
    <source>
        <dbReference type="EMBL" id="KAJ3598142.1"/>
    </source>
</evidence>
<dbReference type="SMART" id="SM00220">
    <property type="entry name" value="S_TKc"/>
    <property type="match status" value="1"/>
</dbReference>
<keyword evidence="6 7" id="KW-0067">ATP-binding</keyword>
<dbReference type="Gene3D" id="1.10.510.10">
    <property type="entry name" value="Transferase(Phosphotransferase) domain 1"/>
    <property type="match status" value="1"/>
</dbReference>